<proteinExistence type="predicted"/>
<reference evidence="3 4" key="1">
    <citation type="submission" date="2019-08" db="EMBL/GenBank/DDBJ databases">
        <authorList>
            <person name="Peeters C."/>
        </authorList>
    </citation>
    <scope>NUCLEOTIDE SEQUENCE [LARGE SCALE GENOMIC DNA]</scope>
    <source>
        <strain evidence="3 4">LMG 31121</strain>
    </source>
</reference>
<dbReference type="InterPro" id="IPR010998">
    <property type="entry name" value="Integrase_recombinase_N"/>
</dbReference>
<dbReference type="Gene3D" id="1.10.150.130">
    <property type="match status" value="1"/>
</dbReference>
<evidence type="ECO:0000256" key="2">
    <source>
        <dbReference type="ARBA" id="ARBA00023172"/>
    </source>
</evidence>
<dbReference type="SUPFAM" id="SSF56349">
    <property type="entry name" value="DNA breaking-rejoining enzymes"/>
    <property type="match status" value="1"/>
</dbReference>
<dbReference type="InterPro" id="IPR013762">
    <property type="entry name" value="Integrase-like_cat_sf"/>
</dbReference>
<gene>
    <name evidence="3" type="ORF">PSP31121_04997</name>
</gene>
<dbReference type="Proteomes" id="UP000335538">
    <property type="component" value="Unassembled WGS sequence"/>
</dbReference>
<accession>A0A5E5BIR3</accession>
<organism evidence="3 4">
    <name type="scientific">Pandoraea sputorum</name>
    <dbReference type="NCBI Taxonomy" id="93222"/>
    <lineage>
        <taxon>Bacteria</taxon>
        <taxon>Pseudomonadati</taxon>
        <taxon>Pseudomonadota</taxon>
        <taxon>Betaproteobacteria</taxon>
        <taxon>Burkholderiales</taxon>
        <taxon>Burkholderiaceae</taxon>
        <taxon>Pandoraea</taxon>
    </lineage>
</organism>
<dbReference type="GO" id="GO:0003677">
    <property type="term" value="F:DNA binding"/>
    <property type="evidence" value="ECO:0007669"/>
    <property type="project" value="UniProtKB-KW"/>
</dbReference>
<evidence type="ECO:0000256" key="1">
    <source>
        <dbReference type="ARBA" id="ARBA00023125"/>
    </source>
</evidence>
<keyword evidence="2" id="KW-0233">DNA recombination</keyword>
<dbReference type="Gene3D" id="1.10.443.10">
    <property type="entry name" value="Intergrase catalytic core"/>
    <property type="match status" value="1"/>
</dbReference>
<protein>
    <submittedName>
        <fullName evidence="3">Phage-related integrase</fullName>
    </submittedName>
</protein>
<sequence length="398" mass="45603">MTKRRTSSLSHRKETVQGVDRLRKYVGKRKVSFYYRHLDDTSERLATADLGDRAAIADAERIAKRRALEIQAGAVIADSVADVIGRFREEEDTRHFADQSRDGIAVRKTRYENLVRFFGRMAPTALKMVHGYQYLDARRNAGAPASANKDIALMQTMCNYWIRWGVIEANPFIGMMMNKVESDVRVVERSQVVRFYLWALRQHQAYRTMGLAAMFTYLTGFRAAEVRPFHMSGIGDDGVTVQSAKRKKGERVVNKLREWSPRLRVVVERAKRDRKVASVFLFPTRRGGVYSRTGWGSTWQDAMYTYIGTRDPAIAAEYQTKKAREAAQRKKEKVEGDFEITLTQHSEYFALQDIRPAAISAKLQSRAADSYDFAAHANPATTHKHYDRRRVKRASATE</sequence>
<name>A0A5E5BIR3_9BURK</name>
<keyword evidence="1" id="KW-0238">DNA-binding</keyword>
<evidence type="ECO:0000313" key="4">
    <source>
        <dbReference type="Proteomes" id="UP000335538"/>
    </source>
</evidence>
<evidence type="ECO:0000313" key="3">
    <source>
        <dbReference type="EMBL" id="VVE84925.1"/>
    </source>
</evidence>
<dbReference type="EMBL" id="CABPSR010000022">
    <property type="protein sequence ID" value="VVE84925.1"/>
    <property type="molecule type" value="Genomic_DNA"/>
</dbReference>
<dbReference type="GO" id="GO:0006310">
    <property type="term" value="P:DNA recombination"/>
    <property type="evidence" value="ECO:0007669"/>
    <property type="project" value="UniProtKB-KW"/>
</dbReference>
<dbReference type="GO" id="GO:0015074">
    <property type="term" value="P:DNA integration"/>
    <property type="evidence" value="ECO:0007669"/>
    <property type="project" value="InterPro"/>
</dbReference>
<dbReference type="InterPro" id="IPR011010">
    <property type="entry name" value="DNA_brk_join_enz"/>
</dbReference>
<dbReference type="AlphaFoldDB" id="A0A5E5BIR3"/>